<dbReference type="RefSeq" id="WP_246368119.1">
    <property type="nucleotide sequence ID" value="NZ_JAAAMM010000004.1"/>
</dbReference>
<evidence type="ECO:0000256" key="4">
    <source>
        <dbReference type="ARBA" id="ARBA00023002"/>
    </source>
</evidence>
<dbReference type="PRINTS" id="PR00409">
    <property type="entry name" value="PHDIOXRDTASE"/>
</dbReference>
<dbReference type="GO" id="GO:0046872">
    <property type="term" value="F:metal ion binding"/>
    <property type="evidence" value="ECO:0007669"/>
    <property type="project" value="UniProtKB-KW"/>
</dbReference>
<evidence type="ECO:0000256" key="3">
    <source>
        <dbReference type="ARBA" id="ARBA00022723"/>
    </source>
</evidence>
<organism evidence="9 10">
    <name type="scientific">Aurantimonas endophytica</name>
    <dbReference type="NCBI Taxonomy" id="1522175"/>
    <lineage>
        <taxon>Bacteria</taxon>
        <taxon>Pseudomonadati</taxon>
        <taxon>Pseudomonadota</taxon>
        <taxon>Alphaproteobacteria</taxon>
        <taxon>Hyphomicrobiales</taxon>
        <taxon>Aurantimonadaceae</taxon>
        <taxon>Aurantimonas</taxon>
    </lineage>
</organism>
<keyword evidence="3" id="KW-0479">Metal-binding</keyword>
<dbReference type="InterPro" id="IPR017938">
    <property type="entry name" value="Riboflavin_synthase-like_b-brl"/>
</dbReference>
<dbReference type="EMBL" id="JACIEM010000004">
    <property type="protein sequence ID" value="MBB4004432.1"/>
    <property type="molecule type" value="Genomic_DNA"/>
</dbReference>
<keyword evidence="10" id="KW-1185">Reference proteome</keyword>
<evidence type="ECO:0000259" key="8">
    <source>
        <dbReference type="PROSITE" id="PS51384"/>
    </source>
</evidence>
<dbReference type="InterPro" id="IPR017927">
    <property type="entry name" value="FAD-bd_FR_type"/>
</dbReference>
<dbReference type="InterPro" id="IPR001041">
    <property type="entry name" value="2Fe-2S_ferredoxin-type"/>
</dbReference>
<dbReference type="GO" id="GO:0051537">
    <property type="term" value="F:2 iron, 2 sulfur cluster binding"/>
    <property type="evidence" value="ECO:0007669"/>
    <property type="project" value="UniProtKB-KW"/>
</dbReference>
<dbReference type="PROSITE" id="PS51384">
    <property type="entry name" value="FAD_FR"/>
    <property type="match status" value="1"/>
</dbReference>
<evidence type="ECO:0000313" key="10">
    <source>
        <dbReference type="Proteomes" id="UP000588647"/>
    </source>
</evidence>
<dbReference type="Proteomes" id="UP000588647">
    <property type="component" value="Unassembled WGS sequence"/>
</dbReference>
<dbReference type="InterPro" id="IPR050415">
    <property type="entry name" value="MRET"/>
</dbReference>
<protein>
    <submittedName>
        <fullName evidence="9">Vanillate O-demethylase ferredoxin subunit</fullName>
        <ecNumber evidence="9">1.14.13.82</ecNumber>
    </submittedName>
</protein>
<dbReference type="Gene3D" id="3.40.50.80">
    <property type="entry name" value="Nucleotide-binding domain of ferredoxin-NADP reductase (FNR) module"/>
    <property type="match status" value="1"/>
</dbReference>
<proteinExistence type="predicted"/>
<keyword evidence="9" id="KW-0489">Methyltransferase</keyword>
<dbReference type="Gene3D" id="2.40.30.10">
    <property type="entry name" value="Translation factors"/>
    <property type="match status" value="1"/>
</dbReference>
<evidence type="ECO:0000256" key="1">
    <source>
        <dbReference type="ARBA" id="ARBA00022630"/>
    </source>
</evidence>
<dbReference type="GO" id="GO:0008168">
    <property type="term" value="F:methyltransferase activity"/>
    <property type="evidence" value="ECO:0007669"/>
    <property type="project" value="UniProtKB-KW"/>
</dbReference>
<feature type="domain" description="2Fe-2S ferredoxin-type" evidence="7">
    <location>
        <begin position="229"/>
        <end position="311"/>
    </location>
</feature>
<keyword evidence="2" id="KW-0001">2Fe-2S</keyword>
<dbReference type="InterPro" id="IPR039261">
    <property type="entry name" value="FNR_nucleotide-bd"/>
</dbReference>
<keyword evidence="6" id="KW-0411">Iron-sulfur</keyword>
<dbReference type="InterPro" id="IPR036010">
    <property type="entry name" value="2Fe-2S_ferredoxin-like_sf"/>
</dbReference>
<dbReference type="InterPro" id="IPR006058">
    <property type="entry name" value="2Fe2S_fd_BS"/>
</dbReference>
<dbReference type="SUPFAM" id="SSF52343">
    <property type="entry name" value="Ferredoxin reductase-like, C-terminal NADP-linked domain"/>
    <property type="match status" value="1"/>
</dbReference>
<evidence type="ECO:0000256" key="2">
    <source>
        <dbReference type="ARBA" id="ARBA00022714"/>
    </source>
</evidence>
<dbReference type="EC" id="1.14.13.82" evidence="9"/>
<keyword evidence="9" id="KW-0808">Transferase</keyword>
<evidence type="ECO:0000256" key="6">
    <source>
        <dbReference type="ARBA" id="ARBA00023014"/>
    </source>
</evidence>
<dbReference type="CDD" id="cd06185">
    <property type="entry name" value="PDR_like"/>
    <property type="match status" value="1"/>
</dbReference>
<keyword evidence="4 9" id="KW-0560">Oxidoreductase</keyword>
<name>A0A7W6HG02_9HYPH</name>
<dbReference type="PROSITE" id="PS00197">
    <property type="entry name" value="2FE2S_FER_1"/>
    <property type="match status" value="1"/>
</dbReference>
<dbReference type="SUPFAM" id="SSF54292">
    <property type="entry name" value="2Fe-2S ferredoxin-like"/>
    <property type="match status" value="1"/>
</dbReference>
<keyword evidence="5" id="KW-0408">Iron</keyword>
<dbReference type="CDD" id="cd00207">
    <property type="entry name" value="fer2"/>
    <property type="match status" value="1"/>
</dbReference>
<gene>
    <name evidence="9" type="ORF">GGR03_003520</name>
</gene>
<dbReference type="InterPro" id="IPR012675">
    <property type="entry name" value="Beta-grasp_dom_sf"/>
</dbReference>
<feature type="domain" description="FAD-binding FR-type" evidence="8">
    <location>
        <begin position="1"/>
        <end position="100"/>
    </location>
</feature>
<dbReference type="Gene3D" id="3.10.20.30">
    <property type="match status" value="1"/>
</dbReference>
<dbReference type="GO" id="GO:0032259">
    <property type="term" value="P:methylation"/>
    <property type="evidence" value="ECO:0007669"/>
    <property type="project" value="UniProtKB-KW"/>
</dbReference>
<accession>A0A7W6HG02</accession>
<dbReference type="PANTHER" id="PTHR47354">
    <property type="entry name" value="NADH OXIDOREDUCTASE HCR"/>
    <property type="match status" value="1"/>
</dbReference>
<dbReference type="AlphaFoldDB" id="A0A7W6HG02"/>
<sequence length="311" mass="33875">MKLVVTDRRRDAIGVDVITLRHPTRPQLPEWSAGAHVDIRLADGKIRQYSLCGDPANRQTYVVAIKREPAGRGGSLWLHDNVAKGDVLHVSAPRTNFSLVAGSKRHVFVAGGIGVTPFAAMAATCVAAGQEFELHFCARERAAAPLLARLEEICGPRLHTYFADERRFSAPDLLAGLVDDGQTQLYGCGPARLTDGLRDAANAAGWPDQHLHFEVFQATLDENFKPEPFDVTIASTGETLRIPADRSLLDVLRERGFVLPASCELGVCGTCDCGYRDGTVIHRDAVLGTAARQDRMMLCVSRARVHVTLDL</sequence>
<keyword evidence="1" id="KW-0285">Flavoprotein</keyword>
<dbReference type="PROSITE" id="PS51085">
    <property type="entry name" value="2FE2S_FER_2"/>
    <property type="match status" value="1"/>
</dbReference>
<dbReference type="SUPFAM" id="SSF63380">
    <property type="entry name" value="Riboflavin synthase domain-like"/>
    <property type="match status" value="1"/>
</dbReference>
<evidence type="ECO:0000259" key="7">
    <source>
        <dbReference type="PROSITE" id="PS51085"/>
    </source>
</evidence>
<dbReference type="PANTHER" id="PTHR47354:SF1">
    <property type="entry name" value="CARNITINE MONOOXYGENASE REDUCTASE SUBUNIT"/>
    <property type="match status" value="1"/>
</dbReference>
<evidence type="ECO:0000256" key="5">
    <source>
        <dbReference type="ARBA" id="ARBA00023004"/>
    </source>
</evidence>
<reference evidence="9 10" key="1">
    <citation type="submission" date="2020-08" db="EMBL/GenBank/DDBJ databases">
        <title>Genomic Encyclopedia of Type Strains, Phase IV (KMG-IV): sequencing the most valuable type-strain genomes for metagenomic binning, comparative biology and taxonomic classification.</title>
        <authorList>
            <person name="Goeker M."/>
        </authorList>
    </citation>
    <scope>NUCLEOTIDE SEQUENCE [LARGE SCALE GENOMIC DNA]</scope>
    <source>
        <strain evidence="9 10">DSM 103570</strain>
    </source>
</reference>
<dbReference type="Pfam" id="PF00111">
    <property type="entry name" value="Fer2"/>
    <property type="match status" value="1"/>
</dbReference>
<evidence type="ECO:0000313" key="9">
    <source>
        <dbReference type="EMBL" id="MBB4004432.1"/>
    </source>
</evidence>
<dbReference type="GO" id="GO:0018489">
    <property type="term" value="F:vanillate monooxygenase activity"/>
    <property type="evidence" value="ECO:0007669"/>
    <property type="project" value="UniProtKB-EC"/>
</dbReference>
<comment type="caution">
    <text evidence="9">The sequence shown here is derived from an EMBL/GenBank/DDBJ whole genome shotgun (WGS) entry which is preliminary data.</text>
</comment>